<accession>A0ABP2B1R7</accession>
<comment type="caution">
    <text evidence="1">The sequence shown here is derived from an EMBL/GenBank/DDBJ whole genome shotgun (WGS) entry which is preliminary data.</text>
</comment>
<dbReference type="EMBL" id="FBSY01000001">
    <property type="protein sequence ID" value="CUW04148.1"/>
    <property type="molecule type" value="Genomic_DNA"/>
</dbReference>
<name>A0ABP2B1R7_9LACO</name>
<dbReference type="Proteomes" id="UP000199271">
    <property type="component" value="Unassembled WGS sequence"/>
</dbReference>
<evidence type="ECO:0008006" key="3">
    <source>
        <dbReference type="Google" id="ProtNLM"/>
    </source>
</evidence>
<reference evidence="1 2" key="1">
    <citation type="submission" date="2015-12" db="EMBL/GenBank/DDBJ databases">
        <authorList>
            <person name="Andreevskaya M."/>
        </authorList>
    </citation>
    <scope>NUCLEOTIDE SEQUENCE [LARGE SCALE GENOMIC DNA]</scope>
    <source>
        <strain evidence="1 2">C122c</strain>
    </source>
</reference>
<evidence type="ECO:0000313" key="1">
    <source>
        <dbReference type="EMBL" id="CUW04148.1"/>
    </source>
</evidence>
<gene>
    <name evidence="1" type="ORF">C122C_1919</name>
</gene>
<protein>
    <recommendedName>
        <fullName evidence="3">Site-specific DNA-methyltransferase (adenine-specific)</fullName>
    </recommendedName>
</protein>
<proteinExistence type="predicted"/>
<sequence>MISNKQQATSNKQQATSNKQQLAELRPFIKWVGGKRQLLPELAKLCSRALWNIF</sequence>
<organism evidence="1 2">
    <name type="scientific">Leuconostoc gasicomitatum</name>
    <dbReference type="NCBI Taxonomy" id="115778"/>
    <lineage>
        <taxon>Bacteria</taxon>
        <taxon>Bacillati</taxon>
        <taxon>Bacillota</taxon>
        <taxon>Bacilli</taxon>
        <taxon>Lactobacillales</taxon>
        <taxon>Lactobacillaceae</taxon>
        <taxon>Leuconostoc</taxon>
        <taxon>Leuconostoc gelidum group</taxon>
    </lineage>
</organism>
<evidence type="ECO:0000313" key="2">
    <source>
        <dbReference type="Proteomes" id="UP000199271"/>
    </source>
</evidence>
<keyword evidence="2" id="KW-1185">Reference proteome</keyword>